<dbReference type="InterPro" id="IPR020945">
    <property type="entry name" value="DMSO/NO3_reduct_chaperone"/>
</dbReference>
<keyword evidence="1" id="KW-0534">Nitrate assimilation</keyword>
<keyword evidence="3" id="KW-1185">Reference proteome</keyword>
<reference evidence="3" key="1">
    <citation type="submission" date="2017-03" db="EMBL/GenBank/DDBJ databases">
        <authorList>
            <person name="Monnet C."/>
        </authorList>
    </citation>
    <scope>NUCLEOTIDE SEQUENCE [LARGE SCALE GENOMIC DNA]</scope>
    <source>
        <strain evidence="3">ATCC 49514</strain>
    </source>
</reference>
<dbReference type="PANTHER" id="PTHR43680:SF2">
    <property type="entry name" value="NITRATE REDUCTASE MOLYBDENUM COFACTOR ASSEMBLY CHAPERONE NARJ"/>
    <property type="match status" value="1"/>
</dbReference>
<accession>A0A2H1HY18</accession>
<dbReference type="InterPro" id="IPR003765">
    <property type="entry name" value="NO3_reductase_chaperone_NarJ"/>
</dbReference>
<dbReference type="GO" id="GO:0016530">
    <property type="term" value="F:metallochaperone activity"/>
    <property type="evidence" value="ECO:0007669"/>
    <property type="project" value="TreeGrafter"/>
</dbReference>
<dbReference type="InterPro" id="IPR036411">
    <property type="entry name" value="TorD-like_sf"/>
</dbReference>
<proteinExistence type="predicted"/>
<dbReference type="GO" id="GO:0051131">
    <property type="term" value="P:chaperone-mediated protein complex assembly"/>
    <property type="evidence" value="ECO:0007669"/>
    <property type="project" value="InterPro"/>
</dbReference>
<sequence length="278" mass="29496">MYRPLKFLSKWTKRASQHAESGGQTAPGIDDEALRAVFAAASWLIDYPGDDLLERLPQISALLDQAGVPDHLKDDLDETIGHLGAGDPIGLRADYVETFDTRRRGCLFLTYFSNGDTRKRGQALLEIKEIYRAAGLDMDESQLPDHLTYVLEFAAGHDLRAGVRILLSNRAGIELLRLHLDEIGSPWAGTIRAVCGTLPALDGDDIHAVERLAAEGPATETVGLDGLGGYGDLPPSAAETTAAMTAAASVSSGAAAGPCSAGGKQTFIPLTDVTGERS</sequence>
<dbReference type="GO" id="GO:0051082">
    <property type="term" value="F:unfolded protein binding"/>
    <property type="evidence" value="ECO:0007669"/>
    <property type="project" value="InterPro"/>
</dbReference>
<name>A0A2H1HY18_9MICO</name>
<dbReference type="RefSeq" id="WP_101543931.1">
    <property type="nucleotide sequence ID" value="NZ_FXYX01000001.1"/>
</dbReference>
<dbReference type="AlphaFoldDB" id="A0A2H1HY18"/>
<protein>
    <submittedName>
        <fullName evidence="2">Respiratory nitrate reductase chaperone NarJ</fullName>
    </submittedName>
</protein>
<dbReference type="PANTHER" id="PTHR43680">
    <property type="entry name" value="NITRATE REDUCTASE MOLYBDENUM COFACTOR ASSEMBLY CHAPERONE"/>
    <property type="match status" value="1"/>
</dbReference>
<gene>
    <name evidence="2" type="ORF">BI49514_00497</name>
</gene>
<dbReference type="EMBL" id="FXYX01000001">
    <property type="protein sequence ID" value="SMX67784.1"/>
    <property type="molecule type" value="Genomic_DNA"/>
</dbReference>
<evidence type="ECO:0000313" key="2">
    <source>
        <dbReference type="EMBL" id="SMX67784.1"/>
    </source>
</evidence>
<evidence type="ECO:0000256" key="1">
    <source>
        <dbReference type="ARBA" id="ARBA00023063"/>
    </source>
</evidence>
<dbReference type="NCBIfam" id="TIGR00684">
    <property type="entry name" value="narJ"/>
    <property type="match status" value="1"/>
</dbReference>
<dbReference type="Gene3D" id="1.10.3480.10">
    <property type="entry name" value="TorD-like"/>
    <property type="match status" value="1"/>
</dbReference>
<dbReference type="Pfam" id="PF02613">
    <property type="entry name" value="Nitrate_red_del"/>
    <property type="match status" value="1"/>
</dbReference>
<dbReference type="SUPFAM" id="SSF89155">
    <property type="entry name" value="TorD-like"/>
    <property type="match status" value="1"/>
</dbReference>
<dbReference type="Proteomes" id="UP000234382">
    <property type="component" value="Unassembled WGS sequence"/>
</dbReference>
<organism evidence="2 3">
    <name type="scientific">Brevibacterium iodinum ATCC 49514</name>
    <dbReference type="NCBI Taxonomy" id="1255616"/>
    <lineage>
        <taxon>Bacteria</taxon>
        <taxon>Bacillati</taxon>
        <taxon>Actinomycetota</taxon>
        <taxon>Actinomycetes</taxon>
        <taxon>Micrococcales</taxon>
        <taxon>Brevibacteriaceae</taxon>
        <taxon>Brevibacterium</taxon>
    </lineage>
</organism>
<dbReference type="GO" id="GO:0042128">
    <property type="term" value="P:nitrate assimilation"/>
    <property type="evidence" value="ECO:0007669"/>
    <property type="project" value="UniProtKB-KW"/>
</dbReference>
<evidence type="ECO:0000313" key="3">
    <source>
        <dbReference type="Proteomes" id="UP000234382"/>
    </source>
</evidence>